<name>A0A4Y3KBR3_CELUD</name>
<comment type="caution">
    <text evidence="2">The sequence shown here is derived from an EMBL/GenBank/DDBJ whole genome shotgun (WGS) entry which is preliminary data.</text>
</comment>
<dbReference type="Proteomes" id="UP000315842">
    <property type="component" value="Unassembled WGS sequence"/>
</dbReference>
<feature type="chain" id="PRO_5021482982" evidence="1">
    <location>
        <begin position="28"/>
        <end position="92"/>
    </location>
</feature>
<evidence type="ECO:0000313" key="2">
    <source>
        <dbReference type="EMBL" id="GEA81891.1"/>
    </source>
</evidence>
<sequence>MRLGRGSLVTPALTAALILATPTMSPASELVDPVKDRINITGTLKRYMEYRAWKSHQDPLADYAYGAHVPYESVRLRHRRGDVAGGVHVGLR</sequence>
<evidence type="ECO:0000313" key="3">
    <source>
        <dbReference type="Proteomes" id="UP000315842"/>
    </source>
</evidence>
<keyword evidence="1" id="KW-0732">Signal</keyword>
<accession>A0A4Y3KBR3</accession>
<keyword evidence="3" id="KW-1185">Reference proteome</keyword>
<dbReference type="EMBL" id="BJLP01000041">
    <property type="protein sequence ID" value="GEA81891.1"/>
    <property type="molecule type" value="Genomic_DNA"/>
</dbReference>
<reference evidence="2 3" key="1">
    <citation type="submission" date="2019-06" db="EMBL/GenBank/DDBJ databases">
        <title>Whole genome shotgun sequence of Cellulomonas uda NBRC 3747.</title>
        <authorList>
            <person name="Hosoyama A."/>
            <person name="Uohara A."/>
            <person name="Ohji S."/>
            <person name="Ichikawa N."/>
        </authorList>
    </citation>
    <scope>NUCLEOTIDE SEQUENCE [LARGE SCALE GENOMIC DNA]</scope>
    <source>
        <strain evidence="2 3">NBRC 3747</strain>
    </source>
</reference>
<gene>
    <name evidence="2" type="ORF">CUD01_23350</name>
</gene>
<protein>
    <submittedName>
        <fullName evidence="2">Uncharacterized protein</fullName>
    </submittedName>
</protein>
<feature type="signal peptide" evidence="1">
    <location>
        <begin position="1"/>
        <end position="27"/>
    </location>
</feature>
<evidence type="ECO:0000256" key="1">
    <source>
        <dbReference type="SAM" id="SignalP"/>
    </source>
</evidence>
<organism evidence="2 3">
    <name type="scientific">Cellulomonas uda</name>
    <dbReference type="NCBI Taxonomy" id="1714"/>
    <lineage>
        <taxon>Bacteria</taxon>
        <taxon>Bacillati</taxon>
        <taxon>Actinomycetota</taxon>
        <taxon>Actinomycetes</taxon>
        <taxon>Micrococcales</taxon>
        <taxon>Cellulomonadaceae</taxon>
        <taxon>Cellulomonas</taxon>
    </lineage>
</organism>
<dbReference type="AlphaFoldDB" id="A0A4Y3KBR3"/>
<proteinExistence type="predicted"/>